<feature type="transmembrane region" description="Helical" evidence="1">
    <location>
        <begin position="38"/>
        <end position="59"/>
    </location>
</feature>
<sequence>MFLTRYLARARLDHRPLYRRIFTNQRLDLIFLVTVRSLIGFSLSLTSFIITDLIIYSVYTHPEKKRLQSIIEKKLIEADSAGFS</sequence>
<dbReference type="EMBL" id="UXUI01007195">
    <property type="protein sequence ID" value="VDD86154.1"/>
    <property type="molecule type" value="Genomic_DNA"/>
</dbReference>
<keyword evidence="1" id="KW-0472">Membrane</keyword>
<evidence type="ECO:0000313" key="2">
    <source>
        <dbReference type="EMBL" id="VDD86154.1"/>
    </source>
</evidence>
<dbReference type="WBParaSite" id="EVEC_0000158901-mRNA-1">
    <property type="protein sequence ID" value="EVEC_0000158901-mRNA-1"/>
    <property type="gene ID" value="EVEC_0000158901"/>
</dbReference>
<proteinExistence type="predicted"/>
<evidence type="ECO:0000313" key="4">
    <source>
        <dbReference type="WBParaSite" id="EVEC_0000158901-mRNA-1"/>
    </source>
</evidence>
<keyword evidence="3" id="KW-1185">Reference proteome</keyword>
<dbReference type="OrthoDB" id="5783455at2759"/>
<name>A0A0N4UVV2_ENTVE</name>
<keyword evidence="1" id="KW-1133">Transmembrane helix</keyword>
<reference evidence="4" key="1">
    <citation type="submission" date="2017-02" db="UniProtKB">
        <authorList>
            <consortium name="WormBaseParasite"/>
        </authorList>
    </citation>
    <scope>IDENTIFICATION</scope>
</reference>
<protein>
    <submittedName>
        <fullName evidence="2 4">Uncharacterized protein</fullName>
    </submittedName>
</protein>
<dbReference type="Proteomes" id="UP000274131">
    <property type="component" value="Unassembled WGS sequence"/>
</dbReference>
<dbReference type="AlphaFoldDB" id="A0A0N4UVV2"/>
<evidence type="ECO:0000256" key="1">
    <source>
        <dbReference type="SAM" id="Phobius"/>
    </source>
</evidence>
<keyword evidence="1" id="KW-0812">Transmembrane</keyword>
<accession>A0A0N4UVV2</accession>
<evidence type="ECO:0000313" key="3">
    <source>
        <dbReference type="Proteomes" id="UP000274131"/>
    </source>
</evidence>
<organism evidence="4">
    <name type="scientific">Enterobius vermicularis</name>
    <name type="common">Human pinworm</name>
    <dbReference type="NCBI Taxonomy" id="51028"/>
    <lineage>
        <taxon>Eukaryota</taxon>
        <taxon>Metazoa</taxon>
        <taxon>Ecdysozoa</taxon>
        <taxon>Nematoda</taxon>
        <taxon>Chromadorea</taxon>
        <taxon>Rhabditida</taxon>
        <taxon>Spirurina</taxon>
        <taxon>Oxyuridomorpha</taxon>
        <taxon>Oxyuroidea</taxon>
        <taxon>Oxyuridae</taxon>
        <taxon>Enterobius</taxon>
    </lineage>
</organism>
<reference evidence="2 3" key="2">
    <citation type="submission" date="2018-10" db="EMBL/GenBank/DDBJ databases">
        <authorList>
            <consortium name="Pathogen Informatics"/>
        </authorList>
    </citation>
    <scope>NUCLEOTIDE SEQUENCE [LARGE SCALE GENOMIC DNA]</scope>
</reference>
<gene>
    <name evidence="2" type="ORF">EVEC_LOCUS1297</name>
</gene>